<dbReference type="InterPro" id="IPR016055">
    <property type="entry name" value="A-D-PHexomutase_a/b/a-I/II/III"/>
</dbReference>
<dbReference type="GO" id="GO:0000287">
    <property type="term" value="F:magnesium ion binding"/>
    <property type="evidence" value="ECO:0007669"/>
    <property type="project" value="InterPro"/>
</dbReference>
<proteinExistence type="inferred from homology"/>
<comment type="pathway">
    <text evidence="4">Lipid metabolism.</text>
</comment>
<dbReference type="GO" id="GO:0006006">
    <property type="term" value="P:glucose metabolic process"/>
    <property type="evidence" value="ECO:0007669"/>
    <property type="project" value="UniProtKB-KW"/>
</dbReference>
<gene>
    <name evidence="20" type="ORF">B1B05_15705</name>
    <name evidence="21" type="ORF">SAMN05443094_108134</name>
</gene>
<dbReference type="InterPro" id="IPR036900">
    <property type="entry name" value="A-D-PHexomutase_C_sf"/>
</dbReference>
<dbReference type="Gene3D" id="3.30.310.50">
    <property type="entry name" value="Alpha-D-phosphohexomutase, C-terminal domain"/>
    <property type="match status" value="1"/>
</dbReference>
<dbReference type="PANTHER" id="PTHR45745">
    <property type="entry name" value="PHOSPHOMANNOMUTASE 45A"/>
    <property type="match status" value="1"/>
</dbReference>
<dbReference type="InterPro" id="IPR016066">
    <property type="entry name" value="A-D-PHexomutase_CS"/>
</dbReference>
<comment type="similarity">
    <text evidence="5 15">Belongs to the phosphohexose mutase family.</text>
</comment>
<dbReference type="EMBL" id="MWSK01000008">
    <property type="protein sequence ID" value="OXS75175.1"/>
    <property type="molecule type" value="Genomic_DNA"/>
</dbReference>
<keyword evidence="8" id="KW-0597">Phosphoprotein</keyword>
<dbReference type="GO" id="GO:0006166">
    <property type="term" value="P:purine ribonucleoside salvage"/>
    <property type="evidence" value="ECO:0007669"/>
    <property type="project" value="TreeGrafter"/>
</dbReference>
<dbReference type="Gene3D" id="3.40.120.10">
    <property type="entry name" value="Alpha-D-Glucose-1,6-Bisphosphate, subunit A, domain 3"/>
    <property type="match status" value="3"/>
</dbReference>
<evidence type="ECO:0000313" key="22">
    <source>
        <dbReference type="Proteomes" id="UP000186385"/>
    </source>
</evidence>
<dbReference type="Proteomes" id="UP000186385">
    <property type="component" value="Unassembled WGS sequence"/>
</dbReference>
<organism evidence="21 22">
    <name type="scientific">Domibacillus enclensis</name>
    <dbReference type="NCBI Taxonomy" id="1017273"/>
    <lineage>
        <taxon>Bacteria</taxon>
        <taxon>Bacillati</taxon>
        <taxon>Bacillota</taxon>
        <taxon>Bacilli</taxon>
        <taxon>Bacillales</taxon>
        <taxon>Bacillaceae</taxon>
        <taxon>Domibacillus</taxon>
    </lineage>
</organism>
<dbReference type="Pfam" id="PF02879">
    <property type="entry name" value="PGM_PMM_II"/>
    <property type="match status" value="1"/>
</dbReference>
<dbReference type="InterPro" id="IPR005841">
    <property type="entry name" value="Alpha-D-phosphohexomutase_SF"/>
</dbReference>
<evidence type="ECO:0000259" key="17">
    <source>
        <dbReference type="Pfam" id="PF02878"/>
    </source>
</evidence>
<dbReference type="EC" id="5.4.2.2" evidence="6"/>
<feature type="domain" description="Alpha-D-phosphohexomutase C-terminal" evidence="16">
    <location>
        <begin position="512"/>
        <end position="550"/>
    </location>
</feature>
<evidence type="ECO:0000256" key="3">
    <source>
        <dbReference type="ARBA" id="ARBA00005164"/>
    </source>
</evidence>
<evidence type="ECO:0000256" key="9">
    <source>
        <dbReference type="ARBA" id="ARBA00022723"/>
    </source>
</evidence>
<feature type="domain" description="Alpha-D-phosphohexomutase alpha/beta/alpha" evidence="17">
    <location>
        <begin position="43"/>
        <end position="179"/>
    </location>
</feature>
<dbReference type="PRINTS" id="PR00509">
    <property type="entry name" value="PGMPMM"/>
</dbReference>
<keyword evidence="10 15" id="KW-0460">Magnesium</keyword>
<dbReference type="InterPro" id="IPR005843">
    <property type="entry name" value="A-D-PHexomutase_C"/>
</dbReference>
<keyword evidence="11" id="KW-0413">Isomerase</keyword>
<dbReference type="AlphaFoldDB" id="A0A1N7B3S1"/>
<reference evidence="20" key="3">
    <citation type="submission" date="2017-03" db="EMBL/GenBank/DDBJ databases">
        <authorList>
            <person name="Dastager S.G."/>
            <person name="Neurgaonkar P.S."/>
            <person name="Dharne M.S."/>
        </authorList>
    </citation>
    <scope>NUCLEOTIDE SEQUENCE</scope>
    <source>
        <strain evidence="20">DSM 25145</strain>
    </source>
</reference>
<feature type="domain" description="Alpha-D-phosphohexomutase alpha/beta/alpha" evidence="19">
    <location>
        <begin position="325"/>
        <end position="448"/>
    </location>
</feature>
<keyword evidence="7" id="KW-0119">Carbohydrate metabolism</keyword>
<dbReference type="InterPro" id="IPR005846">
    <property type="entry name" value="A-D-PHexomutase_a/b/a-III"/>
</dbReference>
<dbReference type="EMBL" id="FTLX01000008">
    <property type="protein sequence ID" value="SIR45975.1"/>
    <property type="molecule type" value="Genomic_DNA"/>
</dbReference>
<evidence type="ECO:0000256" key="12">
    <source>
        <dbReference type="ARBA" id="ARBA00039995"/>
    </source>
</evidence>
<comment type="cofactor">
    <cofactor evidence="2">
        <name>Mg(2+)</name>
        <dbReference type="ChEBI" id="CHEBI:18420"/>
    </cofactor>
</comment>
<evidence type="ECO:0000256" key="4">
    <source>
        <dbReference type="ARBA" id="ARBA00005189"/>
    </source>
</evidence>
<evidence type="ECO:0000313" key="21">
    <source>
        <dbReference type="EMBL" id="SIR45975.1"/>
    </source>
</evidence>
<evidence type="ECO:0000256" key="2">
    <source>
        <dbReference type="ARBA" id="ARBA00001946"/>
    </source>
</evidence>
<keyword evidence="23" id="KW-1185">Reference proteome</keyword>
<evidence type="ECO:0000256" key="1">
    <source>
        <dbReference type="ARBA" id="ARBA00000443"/>
    </source>
</evidence>
<dbReference type="PROSITE" id="PS00710">
    <property type="entry name" value="PGM_PMM"/>
    <property type="match status" value="1"/>
</dbReference>
<evidence type="ECO:0000256" key="5">
    <source>
        <dbReference type="ARBA" id="ARBA00010231"/>
    </source>
</evidence>
<evidence type="ECO:0000259" key="19">
    <source>
        <dbReference type="Pfam" id="PF02880"/>
    </source>
</evidence>
<reference evidence="23" key="2">
    <citation type="submission" date="2017-03" db="EMBL/GenBank/DDBJ databases">
        <title>Bacillus sp. V-88(T) DSM27956, whole genome shotgun sequencing project.</title>
        <authorList>
            <person name="Dastager S.G."/>
            <person name="Neurgaonkar P.S."/>
            <person name="Dharne M.S."/>
        </authorList>
    </citation>
    <scope>NUCLEOTIDE SEQUENCE [LARGE SCALE GENOMIC DNA]</scope>
    <source>
        <strain evidence="23">DSM 25145</strain>
    </source>
</reference>
<dbReference type="InterPro" id="IPR005845">
    <property type="entry name" value="A-D-PHexomutase_a/b/a-II"/>
</dbReference>
<evidence type="ECO:0000256" key="10">
    <source>
        <dbReference type="ARBA" id="ARBA00022842"/>
    </source>
</evidence>
<feature type="domain" description="Alpha-D-phosphohexomutase alpha/beta/alpha" evidence="18">
    <location>
        <begin position="209"/>
        <end position="316"/>
    </location>
</feature>
<dbReference type="GO" id="GO:0008973">
    <property type="term" value="F:phosphopentomutase activity"/>
    <property type="evidence" value="ECO:0007669"/>
    <property type="project" value="TreeGrafter"/>
</dbReference>
<keyword evidence="7" id="KW-0313">Glucose metabolism</keyword>
<evidence type="ECO:0000256" key="14">
    <source>
        <dbReference type="ARBA" id="ARBA00041467"/>
    </source>
</evidence>
<dbReference type="PANTHER" id="PTHR45745:SF1">
    <property type="entry name" value="PHOSPHOGLUCOMUTASE 2B-RELATED"/>
    <property type="match status" value="1"/>
</dbReference>
<sequence>MAWEDEYMRWKNYDGLDQEMSELLVSIEEDEKSVEDAFYKNLEFGTGGMRGEIGAGTNRMNVYTIRKASAGLAAYITEQGEEAKKRGVVIAYDSRHKSPEFAIESAKTLASAGIQTYVFDELRPTPELSFAVRELNAFAGIVITASHNPPEYNGYKVYGPDGAQLAPESADRVIDHVNASGNELQISVEEESALKEKGLIQMIGKEMDEAYVAKLLTISEWPEAATESDVSIVFSPLHGTGNKPVRQALDALGYKNVTVVAEQEQPDANFSTVKSPNPEEKAAFELAIRDGQKTDADILIATDPDADRLGVAVKDGNGGYVLLTGNETGAVLVDYILSRKKEKGTLPANGRIFKTIVTSELGRAAAEQYGVSCEDVLTGFKFIGEKIEQYNESGEHTFLFGYEESYGYLIGDFARDKDAVQAALMAVEACAYYKKQGKTLYDALMDLYERVGYYKEGLQSLTLKGKDGAEQIAGLLAAFRAQAPEAIAGISVNSVEDYQTGERTIISTDAKETIELPSSNVLKYFLEDGTWVCARPSGTEPKVKFYFGVQADSFAAVTEKLALVQEDFMHRVQDMLK</sequence>
<evidence type="ECO:0000256" key="15">
    <source>
        <dbReference type="RuleBase" id="RU004326"/>
    </source>
</evidence>
<evidence type="ECO:0000256" key="11">
    <source>
        <dbReference type="ARBA" id="ARBA00023235"/>
    </source>
</evidence>
<evidence type="ECO:0000256" key="6">
    <source>
        <dbReference type="ARBA" id="ARBA00012728"/>
    </source>
</evidence>
<dbReference type="RefSeq" id="WP_045851299.1">
    <property type="nucleotide sequence ID" value="NZ_FTLX01000008.1"/>
</dbReference>
<evidence type="ECO:0000259" key="16">
    <source>
        <dbReference type="Pfam" id="PF00408"/>
    </source>
</evidence>
<evidence type="ECO:0000256" key="7">
    <source>
        <dbReference type="ARBA" id="ARBA00022526"/>
    </source>
</evidence>
<dbReference type="Pfam" id="PF02880">
    <property type="entry name" value="PGM_PMM_III"/>
    <property type="match status" value="1"/>
</dbReference>
<evidence type="ECO:0000313" key="23">
    <source>
        <dbReference type="Proteomes" id="UP000215545"/>
    </source>
</evidence>
<evidence type="ECO:0000259" key="18">
    <source>
        <dbReference type="Pfam" id="PF02879"/>
    </source>
</evidence>
<accession>A0A1N7B3S1</accession>
<dbReference type="STRING" id="1017273.SAMN05443094_108134"/>
<dbReference type="CDD" id="cd05799">
    <property type="entry name" value="PGM2"/>
    <property type="match status" value="1"/>
</dbReference>
<name>A0A1N7B3S1_9BACI</name>
<protein>
    <recommendedName>
        <fullName evidence="12">Phosphoglucomutase</fullName>
        <ecNumber evidence="6">5.4.2.2</ecNumber>
    </recommendedName>
    <alternativeName>
        <fullName evidence="14">Alpha-phosphoglucomutase</fullName>
    </alternativeName>
    <alternativeName>
        <fullName evidence="13">Glucose phosphomutase</fullName>
    </alternativeName>
</protein>
<dbReference type="Pfam" id="PF02878">
    <property type="entry name" value="PGM_PMM_I"/>
    <property type="match status" value="1"/>
</dbReference>
<comment type="catalytic activity">
    <reaction evidence="1">
        <text>alpha-D-glucose 1-phosphate = alpha-D-glucose 6-phosphate</text>
        <dbReference type="Rhea" id="RHEA:23536"/>
        <dbReference type="ChEBI" id="CHEBI:58225"/>
        <dbReference type="ChEBI" id="CHEBI:58601"/>
        <dbReference type="EC" id="5.4.2.2"/>
    </reaction>
</comment>
<evidence type="ECO:0000256" key="8">
    <source>
        <dbReference type="ARBA" id="ARBA00022553"/>
    </source>
</evidence>
<evidence type="ECO:0000256" key="13">
    <source>
        <dbReference type="ARBA" id="ARBA00041398"/>
    </source>
</evidence>
<reference evidence="21 22" key="1">
    <citation type="submission" date="2017-01" db="EMBL/GenBank/DDBJ databases">
        <authorList>
            <person name="Mah S.A."/>
            <person name="Swanson W.J."/>
            <person name="Moy G.W."/>
            <person name="Vacquier V.D."/>
        </authorList>
    </citation>
    <scope>NUCLEOTIDE SEQUENCE [LARGE SCALE GENOMIC DNA]</scope>
    <source>
        <strain evidence="21 22">NIO-1016</strain>
    </source>
</reference>
<evidence type="ECO:0000313" key="20">
    <source>
        <dbReference type="EMBL" id="OXS75175.1"/>
    </source>
</evidence>
<comment type="pathway">
    <text evidence="3">Glycolipid metabolism; diglucosyl-diacylglycerol biosynthesis.</text>
</comment>
<dbReference type="SUPFAM" id="SSF55957">
    <property type="entry name" value="Phosphoglucomutase, C-terminal domain"/>
    <property type="match status" value="1"/>
</dbReference>
<dbReference type="Proteomes" id="UP000215545">
    <property type="component" value="Unassembled WGS sequence"/>
</dbReference>
<keyword evidence="9 15" id="KW-0479">Metal-binding</keyword>
<dbReference type="GO" id="GO:0004614">
    <property type="term" value="F:phosphoglucomutase activity"/>
    <property type="evidence" value="ECO:0007669"/>
    <property type="project" value="UniProtKB-EC"/>
</dbReference>
<dbReference type="Pfam" id="PF00408">
    <property type="entry name" value="PGM_PMM_IV"/>
    <property type="match status" value="1"/>
</dbReference>
<dbReference type="SUPFAM" id="SSF53738">
    <property type="entry name" value="Phosphoglucomutase, first 3 domains"/>
    <property type="match status" value="3"/>
</dbReference>
<dbReference type="InterPro" id="IPR005844">
    <property type="entry name" value="A-D-PHexomutase_a/b/a-I"/>
</dbReference>